<protein>
    <submittedName>
        <fullName evidence="7">AAA_12 domain-containing protein</fullName>
    </submittedName>
</protein>
<evidence type="ECO:0000256" key="2">
    <source>
        <dbReference type="ARBA" id="ARBA00022801"/>
    </source>
</evidence>
<dbReference type="Pfam" id="PF13087">
    <property type="entry name" value="AAA_12"/>
    <property type="match status" value="1"/>
</dbReference>
<sequence>MSQNTPNTDPNLACGPEAEYEATIPVPVLADRSDPLGLASVRENGVVVSRIKFIPDWPELVLVPKALLKPTRPVEIGDTLRVHEFERAQTESGWATAMKVTDLRQIGLVAAIGIIVDLQRARKDRHIKSAQIAAPELAGGDACASPPFPGQLMAAAIAAQAADIKAELRRFTLVVQPKIEEDENVEDHQVVLSFVKVVQTVRELTDMCDIWEDDVAVTCRVNMRDDAKPCAIGYATKVEKRPAAVGYQMVAKVILAHQGAKKQDTWEEFQRLKMPGDKVVELAPQVAVRALLERAEILKSNVSSKLAKGGGPMGRIMSILLGRPTQSEVPKLDNELMEKGGLSMLQEGQKETAMCMLDEVPRVVFQQAGPGTGKTFTAATIVAAIMASNPEAKVLALAPPNIAVVKLVLEMQDALAAGQRADKMMALFSGSGKMRYALDVARVSPHLLATTVEAEDFQKLLEAKEKRLIKRYLRACELNPRLAQEATVARIVQEAEERRICFATMSFAEQIPDLFSESTHLIIDEAGQAPYAQILALVSQLPNLTKVLITGDRRQLRVHLPSLPVAIREDFGMDTVISNLDAAEGTDVTTLVVSYRSHPSLVRCVEAGFYRPHGERLDAGRREEERALMTAQTAFKLPVSGVPLILIHQRNAAQRDEVSTSSTNSEQTDTAMRVIWRLRRAMPDASIRCICFYTAQRTELAALVERESVDGVVVTTADATQGHEAELAVVVTTCSMLDRDAGTEPFWAQASRVDVALSRARHGMVVIGDLLLLDQTETWRRYLTQATKETMVVGPDYLDLETISDAESRYDREGRLVNGKGVLIRSEDFYRLYGTGDGYSTGGFRRGANRYQPYLPKVADAVVEQAGAEWPSIRNGGRAAHAKCAAWRWTLELEDRWTKPRVGVPGSSVFISPRGKCILYS</sequence>
<evidence type="ECO:0000256" key="3">
    <source>
        <dbReference type="ARBA" id="ARBA00022806"/>
    </source>
</evidence>
<evidence type="ECO:0000313" key="7">
    <source>
        <dbReference type="WBParaSite" id="GPLIN_001266200"/>
    </source>
</evidence>
<dbReference type="InterPro" id="IPR041679">
    <property type="entry name" value="DNA2/NAM7-like_C"/>
</dbReference>
<dbReference type="Proteomes" id="UP000050741">
    <property type="component" value="Unassembled WGS sequence"/>
</dbReference>
<dbReference type="InterPro" id="IPR050534">
    <property type="entry name" value="Coronavir_polyprotein_1ab"/>
</dbReference>
<proteinExistence type="predicted"/>
<keyword evidence="2" id="KW-0378">Hydrolase</keyword>
<dbReference type="GO" id="GO:0016787">
    <property type="term" value="F:hydrolase activity"/>
    <property type="evidence" value="ECO:0007669"/>
    <property type="project" value="UniProtKB-KW"/>
</dbReference>
<evidence type="ECO:0000256" key="1">
    <source>
        <dbReference type="ARBA" id="ARBA00022741"/>
    </source>
</evidence>
<dbReference type="SUPFAM" id="SSF52540">
    <property type="entry name" value="P-loop containing nucleoside triphosphate hydrolases"/>
    <property type="match status" value="1"/>
</dbReference>
<dbReference type="CDD" id="cd18808">
    <property type="entry name" value="SF1_C_Upf1"/>
    <property type="match status" value="1"/>
</dbReference>
<dbReference type="GO" id="GO:0043139">
    <property type="term" value="F:5'-3' DNA helicase activity"/>
    <property type="evidence" value="ECO:0007669"/>
    <property type="project" value="TreeGrafter"/>
</dbReference>
<dbReference type="Pfam" id="PF13245">
    <property type="entry name" value="AAA_19"/>
    <property type="match status" value="1"/>
</dbReference>
<dbReference type="WBParaSite" id="GPLIN_001266200">
    <property type="protein sequence ID" value="GPLIN_001266200"/>
    <property type="gene ID" value="GPLIN_001266200"/>
</dbReference>
<reference evidence="7" key="2">
    <citation type="submission" date="2016-06" db="UniProtKB">
        <authorList>
            <consortium name="WormBaseParasite"/>
        </authorList>
    </citation>
    <scope>IDENTIFICATION</scope>
</reference>
<evidence type="ECO:0000259" key="5">
    <source>
        <dbReference type="Pfam" id="PF13087"/>
    </source>
</evidence>
<keyword evidence="1" id="KW-0547">Nucleotide-binding</keyword>
<keyword evidence="4" id="KW-0067">ATP-binding</keyword>
<dbReference type="GO" id="GO:0005524">
    <property type="term" value="F:ATP binding"/>
    <property type="evidence" value="ECO:0007669"/>
    <property type="project" value="UniProtKB-KW"/>
</dbReference>
<keyword evidence="3" id="KW-0347">Helicase</keyword>
<dbReference type="AlphaFoldDB" id="A0A183CIF6"/>
<organism evidence="6 7">
    <name type="scientific">Globodera pallida</name>
    <name type="common">Potato cyst nematode worm</name>
    <name type="synonym">Heterodera pallida</name>
    <dbReference type="NCBI Taxonomy" id="36090"/>
    <lineage>
        <taxon>Eukaryota</taxon>
        <taxon>Metazoa</taxon>
        <taxon>Ecdysozoa</taxon>
        <taxon>Nematoda</taxon>
        <taxon>Chromadorea</taxon>
        <taxon>Rhabditida</taxon>
        <taxon>Tylenchina</taxon>
        <taxon>Tylenchomorpha</taxon>
        <taxon>Tylenchoidea</taxon>
        <taxon>Heteroderidae</taxon>
        <taxon>Heteroderinae</taxon>
        <taxon>Globodera</taxon>
    </lineage>
</organism>
<evidence type="ECO:0000256" key="4">
    <source>
        <dbReference type="ARBA" id="ARBA00022840"/>
    </source>
</evidence>
<evidence type="ECO:0000313" key="6">
    <source>
        <dbReference type="Proteomes" id="UP000050741"/>
    </source>
</evidence>
<dbReference type="InterPro" id="IPR047187">
    <property type="entry name" value="SF1_C_Upf1"/>
</dbReference>
<dbReference type="PANTHER" id="PTHR43788:SF16">
    <property type="entry name" value="HELICASE WITH ZINC FINGER 2"/>
    <property type="match status" value="1"/>
</dbReference>
<keyword evidence="6" id="KW-1185">Reference proteome</keyword>
<dbReference type="InterPro" id="IPR027417">
    <property type="entry name" value="P-loop_NTPase"/>
</dbReference>
<name>A0A183CIF6_GLOPA</name>
<reference evidence="6" key="1">
    <citation type="submission" date="2014-05" db="EMBL/GenBank/DDBJ databases">
        <title>The genome and life-stage specific transcriptomes of Globodera pallida elucidate key aspects of plant parasitism by a cyst nematode.</title>
        <authorList>
            <person name="Cotton J.A."/>
            <person name="Lilley C.J."/>
            <person name="Jones L.M."/>
            <person name="Kikuchi T."/>
            <person name="Reid A.J."/>
            <person name="Thorpe P."/>
            <person name="Tsai I.J."/>
            <person name="Beasley H."/>
            <person name="Blok V."/>
            <person name="Cock P.J.A."/>
            <person name="Van den Akker S.E."/>
            <person name="Holroyd N."/>
            <person name="Hunt M."/>
            <person name="Mantelin S."/>
            <person name="Naghra H."/>
            <person name="Pain A."/>
            <person name="Palomares-Rius J.E."/>
            <person name="Zarowiecki M."/>
            <person name="Berriman M."/>
            <person name="Jones J.T."/>
            <person name="Urwin P.E."/>
        </authorList>
    </citation>
    <scope>NUCLEOTIDE SEQUENCE [LARGE SCALE GENOMIC DNA]</scope>
    <source>
        <strain evidence="6">Lindley</strain>
    </source>
</reference>
<accession>A0A183CIF6</accession>
<dbReference type="Gene3D" id="3.40.50.300">
    <property type="entry name" value="P-loop containing nucleotide triphosphate hydrolases"/>
    <property type="match status" value="2"/>
</dbReference>
<feature type="domain" description="DNA2/NAM7 helicase-like C-terminal" evidence="5">
    <location>
        <begin position="581"/>
        <end position="769"/>
    </location>
</feature>
<dbReference type="PANTHER" id="PTHR43788">
    <property type="entry name" value="DNA2/NAM7 HELICASE FAMILY MEMBER"/>
    <property type="match status" value="1"/>
</dbReference>